<dbReference type="AlphaFoldDB" id="A0AA37RRQ7"/>
<reference evidence="2" key="2">
    <citation type="submission" date="2023-01" db="EMBL/GenBank/DDBJ databases">
        <title>Draft genome sequence of Paraferrimonas sedimenticola strain NBRC 101628.</title>
        <authorList>
            <person name="Sun Q."/>
            <person name="Mori K."/>
        </authorList>
    </citation>
    <scope>NUCLEOTIDE SEQUENCE</scope>
    <source>
        <strain evidence="2">NBRC 101628</strain>
    </source>
</reference>
<comment type="caution">
    <text evidence="2">The sequence shown here is derived from an EMBL/GenBank/DDBJ whole genome shotgun (WGS) entry which is preliminary data.</text>
</comment>
<dbReference type="InterPro" id="IPR024409">
    <property type="entry name" value="DUF3833"/>
</dbReference>
<sequence length="190" mass="21669">MTLIRTWTRILVLAASLLGLSACGSASIEDYRQEAETAPIDLKQFFNGPLEAFGVVLNRQGKVERRFYVTMVGTWKDDEGVLEEWFEWDDGEKTTRTWYITKNADGSYSGKASDIIGEATGEVGGYALRWKYEMDLEVGGDTYRVTFDDWLYQIREGELINRSYIKKFGLTFGEVILAIRQTDELKNTSL</sequence>
<evidence type="ECO:0000313" key="3">
    <source>
        <dbReference type="Proteomes" id="UP001161422"/>
    </source>
</evidence>
<keyword evidence="1" id="KW-0732">Signal</keyword>
<evidence type="ECO:0000256" key="1">
    <source>
        <dbReference type="SAM" id="SignalP"/>
    </source>
</evidence>
<proteinExistence type="predicted"/>
<protein>
    <recommendedName>
        <fullName evidence="4">DUF3833 domain-containing protein</fullName>
    </recommendedName>
</protein>
<organism evidence="2 3">
    <name type="scientific">Paraferrimonas sedimenticola</name>
    <dbReference type="NCBI Taxonomy" id="375674"/>
    <lineage>
        <taxon>Bacteria</taxon>
        <taxon>Pseudomonadati</taxon>
        <taxon>Pseudomonadota</taxon>
        <taxon>Gammaproteobacteria</taxon>
        <taxon>Alteromonadales</taxon>
        <taxon>Ferrimonadaceae</taxon>
        <taxon>Paraferrimonas</taxon>
    </lineage>
</organism>
<evidence type="ECO:0000313" key="2">
    <source>
        <dbReference type="EMBL" id="GLP95056.1"/>
    </source>
</evidence>
<dbReference type="Proteomes" id="UP001161422">
    <property type="component" value="Unassembled WGS sequence"/>
</dbReference>
<keyword evidence="3" id="KW-1185">Reference proteome</keyword>
<feature type="signal peptide" evidence="1">
    <location>
        <begin position="1"/>
        <end position="28"/>
    </location>
</feature>
<reference evidence="2" key="1">
    <citation type="journal article" date="2014" name="Int. J. Syst. Evol. Microbiol.">
        <title>Complete genome sequence of Corynebacterium casei LMG S-19264T (=DSM 44701T), isolated from a smear-ripened cheese.</title>
        <authorList>
            <consortium name="US DOE Joint Genome Institute (JGI-PGF)"/>
            <person name="Walter F."/>
            <person name="Albersmeier A."/>
            <person name="Kalinowski J."/>
            <person name="Ruckert C."/>
        </authorList>
    </citation>
    <scope>NUCLEOTIDE SEQUENCE</scope>
    <source>
        <strain evidence="2">NBRC 101628</strain>
    </source>
</reference>
<dbReference type="EMBL" id="BSNC01000001">
    <property type="protein sequence ID" value="GLP95056.1"/>
    <property type="molecule type" value="Genomic_DNA"/>
</dbReference>
<dbReference type="PROSITE" id="PS51257">
    <property type="entry name" value="PROKAR_LIPOPROTEIN"/>
    <property type="match status" value="1"/>
</dbReference>
<evidence type="ECO:0008006" key="4">
    <source>
        <dbReference type="Google" id="ProtNLM"/>
    </source>
</evidence>
<accession>A0AA37RRQ7</accession>
<name>A0AA37RRQ7_9GAMM</name>
<feature type="chain" id="PRO_5041402354" description="DUF3833 domain-containing protein" evidence="1">
    <location>
        <begin position="29"/>
        <end position="190"/>
    </location>
</feature>
<gene>
    <name evidence="2" type="ORF">GCM10007895_03620</name>
</gene>
<dbReference type="RefSeq" id="WP_095505912.1">
    <property type="nucleotide sequence ID" value="NZ_BSNC01000001.1"/>
</dbReference>
<dbReference type="Pfam" id="PF12915">
    <property type="entry name" value="DUF3833"/>
    <property type="match status" value="1"/>
</dbReference>